<dbReference type="Pfam" id="PF13439">
    <property type="entry name" value="Glyco_transf_4"/>
    <property type="match status" value="1"/>
</dbReference>
<dbReference type="SUPFAM" id="SSF53335">
    <property type="entry name" value="S-adenosyl-L-methionine-dependent methyltransferases"/>
    <property type="match status" value="1"/>
</dbReference>
<dbReference type="RefSeq" id="WP_304544609.1">
    <property type="nucleotide sequence ID" value="NZ_JARPTC010000022.1"/>
</dbReference>
<dbReference type="GO" id="GO:0016757">
    <property type="term" value="F:glycosyltransferase activity"/>
    <property type="evidence" value="ECO:0007669"/>
    <property type="project" value="UniProtKB-KW"/>
</dbReference>
<dbReference type="InterPro" id="IPR028098">
    <property type="entry name" value="Glyco_trans_4-like_N"/>
</dbReference>
<keyword evidence="5" id="KW-1185">Reference proteome</keyword>
<feature type="domain" description="Glycosyltransferase 2-like" evidence="2">
    <location>
        <begin position="1066"/>
        <end position="1182"/>
    </location>
</feature>
<accession>A0AAW7ZGW1</accession>
<evidence type="ECO:0000313" key="5">
    <source>
        <dbReference type="Proteomes" id="UP001172911"/>
    </source>
</evidence>
<organism evidence="4 5">
    <name type="scientific">Desulforamulus aquiferis</name>
    <dbReference type="NCBI Taxonomy" id="1397668"/>
    <lineage>
        <taxon>Bacteria</taxon>
        <taxon>Bacillati</taxon>
        <taxon>Bacillota</taxon>
        <taxon>Clostridia</taxon>
        <taxon>Eubacteriales</taxon>
        <taxon>Peptococcaceae</taxon>
        <taxon>Desulforamulus</taxon>
    </lineage>
</organism>
<dbReference type="Pfam" id="PF13489">
    <property type="entry name" value="Methyltransf_23"/>
    <property type="match status" value="1"/>
</dbReference>
<evidence type="ECO:0000313" key="4">
    <source>
        <dbReference type="EMBL" id="MDO7788559.1"/>
    </source>
</evidence>
<dbReference type="SUPFAM" id="SSF53448">
    <property type="entry name" value="Nucleotide-diphospho-sugar transferases"/>
    <property type="match status" value="2"/>
</dbReference>
<dbReference type="PANTHER" id="PTHR43179:SF7">
    <property type="entry name" value="RHAMNOSYLTRANSFERASE WBBL"/>
    <property type="match status" value="1"/>
</dbReference>
<reference evidence="4" key="2">
    <citation type="submission" date="2023-03" db="EMBL/GenBank/DDBJ databases">
        <authorList>
            <person name="Zhang Z."/>
        </authorList>
    </citation>
    <scope>NUCLEOTIDE SEQUENCE</scope>
    <source>
        <strain evidence="4">DSA</strain>
    </source>
</reference>
<dbReference type="InterPro" id="IPR001296">
    <property type="entry name" value="Glyco_trans_1"/>
</dbReference>
<dbReference type="CDD" id="cd02440">
    <property type="entry name" value="AdoMet_MTases"/>
    <property type="match status" value="1"/>
</dbReference>
<sequence length="1334" mass="152487">MLFRFSHEFSKFQIYDKIPEAQWQVLALNIKKVQKRIFFDLLLANLESNLVIPVLLNELVVENKETSPLIIFDSILMDLNNNVKLQIYMQSIKLIAQILQDNKKIDWQPRYRFTETARNFPVFDHIKNGNPHRRAVIGLEDYVLTLKFMDIYREVKKFIDNRFPETNISILDCACGSGYGSVILGDSSLVTVTGVDMDKEAIEYATLLNLKNNVNYIQNSLEEFSLNKQGCKYNAVVSIETMEHVEDAEGFLFRLLDVLDEDGLLAISLPDARVHGIEYNSDHVTNWTLEKIKKFFTKYFYSFELLLMESRNVNSPFGFHFSKEENTNLKNTDLYLIIASPKDLRKQGEIDLKNKELVNRRPLRTLFVSHNIYPLEKSGVPIVTYNQATELRQRGHSVAVMIPQSQEKAERIILDHLTIYKIPKIEHSSWLQNDFFKQHSDYFEEVEKVINDFKPDLAHINNLLFMNPKVIQIFSDRGIPVVREMHDLVDFCYFATTPVNSFFRVNESNELKLCMGASAEKCSDCFLRKRYPTNEIYSIKNKANLLGKFYARLSHINYLYQKHISLLLFPSLNWQSYLHNFTGPNKKETVLPIGIRTAGKEDGYCDNRTEETRLVFIGSIAKHKGLDILCQALRDEEILQENFTLNIYGQVHHSTEMKQIKELEKLSKGKIKYAGTYTPDDIGAIMKTADVGIVPSYFETYCLTAREFLIYGKPIIAAETFGINEIVKDNINGLLFPVGSWQELRNAVHRIITDQNLLNSLTLGAGQTKVFTLKEEVEQLEELYYEVVGNWIHDEGVQPQKDDIDQFESNPLVSIVIPVYNKLEYTRMCINSLNNTLDLRGIEIIIIDNGSRDGTKAYLHGLPANFKVIYNQENLGFARASNQGAKLAKGKYLVFLNNDTVSLSGWLDNLVSIIENQSDVGIVGSKLLFPDGTIQHAGVAIAENAPWPLTPFHIFHRKPGDFQEANRFRELQVVTGACILIRRELFFDVGCFDEAYVNGYEDVDLCLKVRQKGYRVIYCPHSVLYHYESVSEGRFNHIDSNICHFHAKWLGKIEPDIKTSVNPLTSIVIPCYNQVEYTKLCLASVFEHTKEPFELILVNNGSEDGTNEYFNYLAGVHKNIQIINNSNNLGFGAACNQGMAIAKGEFVLILNNDVVVTSGWLTRMLKLASSSEEIGIVGPRSNWIAGAQLIKEVPYQDLEGMHLFAAELAAKYATSSFEINRVIGLCMLIKKEVVDHIGGFDLRFGIGNYEDDDYCIRTRLAGYKIVVCSSVFIHHFGSKTFTGAKIDYKELIETNWNKFAEKWNLALDVYPPMSYNPLDIITGGFNKEQHYCPL</sequence>
<dbReference type="Gene3D" id="3.40.50.2000">
    <property type="entry name" value="Glycogen Phosphorylase B"/>
    <property type="match status" value="2"/>
</dbReference>
<feature type="domain" description="Glycosyl transferase family 1" evidence="1">
    <location>
        <begin position="609"/>
        <end position="761"/>
    </location>
</feature>
<protein>
    <submittedName>
        <fullName evidence="4">Glycosyltransferase</fullName>
        <ecNumber evidence="4">2.4.-.-</ecNumber>
    </submittedName>
</protein>
<dbReference type="SUPFAM" id="SSF53756">
    <property type="entry name" value="UDP-Glycosyltransferase/glycogen phosphorylase"/>
    <property type="match status" value="1"/>
</dbReference>
<dbReference type="InterPro" id="IPR029044">
    <property type="entry name" value="Nucleotide-diphossugar_trans"/>
</dbReference>
<dbReference type="Gene3D" id="3.40.50.150">
    <property type="entry name" value="Vaccinia Virus protein VP39"/>
    <property type="match status" value="1"/>
</dbReference>
<dbReference type="Proteomes" id="UP001172911">
    <property type="component" value="Unassembled WGS sequence"/>
</dbReference>
<name>A0AAW7ZGW1_9FIRM</name>
<gene>
    <name evidence="4" type="ORF">P6N53_15130</name>
</gene>
<dbReference type="EMBL" id="JARPTC010000022">
    <property type="protein sequence ID" value="MDO7788559.1"/>
    <property type="molecule type" value="Genomic_DNA"/>
</dbReference>
<comment type="caution">
    <text evidence="4">The sequence shown here is derived from an EMBL/GenBank/DDBJ whole genome shotgun (WGS) entry which is preliminary data.</text>
</comment>
<dbReference type="Gene3D" id="3.90.550.10">
    <property type="entry name" value="Spore Coat Polysaccharide Biosynthesis Protein SpsA, Chain A"/>
    <property type="match status" value="2"/>
</dbReference>
<feature type="domain" description="Glycosyltransferase subfamily 4-like N-terminal" evidence="3">
    <location>
        <begin position="378"/>
        <end position="494"/>
    </location>
</feature>
<feature type="domain" description="Glycosyltransferase 2-like" evidence="2">
    <location>
        <begin position="814"/>
        <end position="986"/>
    </location>
</feature>
<evidence type="ECO:0000259" key="2">
    <source>
        <dbReference type="Pfam" id="PF00535"/>
    </source>
</evidence>
<dbReference type="PANTHER" id="PTHR43179">
    <property type="entry name" value="RHAMNOSYLTRANSFERASE WBBL"/>
    <property type="match status" value="1"/>
</dbReference>
<keyword evidence="4" id="KW-0328">Glycosyltransferase</keyword>
<dbReference type="EC" id="2.4.-.-" evidence="4"/>
<evidence type="ECO:0000259" key="1">
    <source>
        <dbReference type="Pfam" id="PF00534"/>
    </source>
</evidence>
<evidence type="ECO:0000259" key="3">
    <source>
        <dbReference type="Pfam" id="PF13439"/>
    </source>
</evidence>
<dbReference type="CDD" id="cd04186">
    <property type="entry name" value="GT_2_like_c"/>
    <property type="match status" value="2"/>
</dbReference>
<reference evidence="4" key="1">
    <citation type="journal article" date="2023" name="J. Hazard. Mater.">
        <title>Anaerobic biodegradation of pyrene and benzo[a]pyrene by a new sulfate-reducing Desulforamulus aquiferis strain DSA.</title>
        <authorList>
            <person name="Zhang Z."/>
            <person name="Sun J."/>
            <person name="Gong X."/>
            <person name="Wang C."/>
            <person name="Wang H."/>
        </authorList>
    </citation>
    <scope>NUCLEOTIDE SEQUENCE</scope>
    <source>
        <strain evidence="4">DSA</strain>
    </source>
</reference>
<dbReference type="Pfam" id="PF00535">
    <property type="entry name" value="Glycos_transf_2"/>
    <property type="match status" value="2"/>
</dbReference>
<proteinExistence type="predicted"/>
<dbReference type="InterPro" id="IPR001173">
    <property type="entry name" value="Glyco_trans_2-like"/>
</dbReference>
<keyword evidence="4" id="KW-0808">Transferase</keyword>
<dbReference type="InterPro" id="IPR029063">
    <property type="entry name" value="SAM-dependent_MTases_sf"/>
</dbReference>
<dbReference type="Pfam" id="PF00534">
    <property type="entry name" value="Glycos_transf_1"/>
    <property type="match status" value="1"/>
</dbReference>